<keyword evidence="1" id="KW-0812">Transmembrane</keyword>
<dbReference type="EMBL" id="CAJJDN010000008">
    <property type="protein sequence ID" value="CAD8054938.1"/>
    <property type="molecule type" value="Genomic_DNA"/>
</dbReference>
<evidence type="ECO:0008006" key="4">
    <source>
        <dbReference type="Google" id="ProtNLM"/>
    </source>
</evidence>
<evidence type="ECO:0000313" key="2">
    <source>
        <dbReference type="EMBL" id="CAD8054938.1"/>
    </source>
</evidence>
<sequence length="625" mass="72822">MEIICCLCHCCCANYNEERDGLAGICLCIYCCYKGYKENISDHKRRTYRFLNIVLVLILSIVAVVLSSIILATNSSSTTQMKNILNNWQQGVLLEIIISTACPMNYEILSIYEIPGTQQGCICIEDKELFSSSCTDWQLLTGCYNFNPKSSIQIKQWVQPSNNSYQAVQICGRRSKLNFYDLLENKTITEEDCNKNGYKVCQTQNPENFYCVLQDEPCPIREFKISQYQLSNYELELNNYTLIYDNGFYAYTSQSTEITPLVNMIITKGKGVCFDSSEISLNPKLDQDYILLSPIPYNCEIDNTYLQISKTTESALFSMNNIANLIIQERPLYQISNNIEYQLLAQNQIYYKKDCRLDNFEQITSLGERFDSQNILITCQLVFACIELCVFLFFTVTEVQPCLQKECKSCYQKIFIILKEVSIYLVAITVIVSYSYMIDLILNLEEQNSRNCFLSTAQERMNSVYDTLNGTSLSLSYCLLINMGIIIILDFIMSTFLCYKIYNKRRFYKTSKFDNQQNKNKVNNIQTKDQVYNQNETPFQNQEQYSNQYCSQNPNQNFSQNPFMQQQNYSNYPNQIQYNPTPQTYNYQIQPNYPPQYVGNQIQENEMINQKQKENENNCIIFQEN</sequence>
<comment type="caution">
    <text evidence="2">The sequence shown here is derived from an EMBL/GenBank/DDBJ whole genome shotgun (WGS) entry which is preliminary data.</text>
</comment>
<feature type="transmembrane region" description="Helical" evidence="1">
    <location>
        <begin position="50"/>
        <end position="72"/>
    </location>
</feature>
<dbReference type="AlphaFoldDB" id="A0A8S1KII7"/>
<organism evidence="2 3">
    <name type="scientific">Paramecium sonneborni</name>
    <dbReference type="NCBI Taxonomy" id="65129"/>
    <lineage>
        <taxon>Eukaryota</taxon>
        <taxon>Sar</taxon>
        <taxon>Alveolata</taxon>
        <taxon>Ciliophora</taxon>
        <taxon>Intramacronucleata</taxon>
        <taxon>Oligohymenophorea</taxon>
        <taxon>Peniculida</taxon>
        <taxon>Parameciidae</taxon>
        <taxon>Paramecium</taxon>
    </lineage>
</organism>
<keyword evidence="1" id="KW-1133">Transmembrane helix</keyword>
<protein>
    <recommendedName>
        <fullName evidence="4">Transmembrane protein</fullName>
    </recommendedName>
</protein>
<dbReference type="OrthoDB" id="309089at2759"/>
<accession>A0A8S1KII7</accession>
<evidence type="ECO:0000256" key="1">
    <source>
        <dbReference type="SAM" id="Phobius"/>
    </source>
</evidence>
<keyword evidence="1" id="KW-0472">Membrane</keyword>
<evidence type="ECO:0000313" key="3">
    <source>
        <dbReference type="Proteomes" id="UP000692954"/>
    </source>
</evidence>
<feature type="transmembrane region" description="Helical" evidence="1">
    <location>
        <begin position="375"/>
        <end position="396"/>
    </location>
</feature>
<keyword evidence="3" id="KW-1185">Reference proteome</keyword>
<gene>
    <name evidence="2" type="ORF">PSON_ATCC_30995.1.T0080547</name>
</gene>
<dbReference type="Proteomes" id="UP000692954">
    <property type="component" value="Unassembled WGS sequence"/>
</dbReference>
<feature type="transmembrane region" description="Helical" evidence="1">
    <location>
        <begin position="474"/>
        <end position="499"/>
    </location>
</feature>
<feature type="transmembrane region" description="Helical" evidence="1">
    <location>
        <begin position="417"/>
        <end position="437"/>
    </location>
</feature>
<name>A0A8S1KII7_9CILI</name>
<reference evidence="2" key="1">
    <citation type="submission" date="2021-01" db="EMBL/GenBank/DDBJ databases">
        <authorList>
            <consortium name="Genoscope - CEA"/>
            <person name="William W."/>
        </authorList>
    </citation>
    <scope>NUCLEOTIDE SEQUENCE</scope>
</reference>
<proteinExistence type="predicted"/>